<accession>A0A0M3JLF9</accession>
<dbReference type="WBParaSite" id="ASIM_0000849001-mRNA-1">
    <property type="protein sequence ID" value="ASIM_0000849001-mRNA-1"/>
    <property type="gene ID" value="ASIM_0000849001"/>
</dbReference>
<dbReference type="EMBL" id="UYRR01021807">
    <property type="protein sequence ID" value="VDK31159.1"/>
    <property type="molecule type" value="Genomic_DNA"/>
</dbReference>
<sequence length="75" mass="8025">MIPYIRASVSIGQYLSVSHSEFKSLVWGELIGQLYGMALSARPLSVVLGESVIHGVGPGEPFPVVLTEVLLGCLR</sequence>
<evidence type="ECO:0000313" key="3">
    <source>
        <dbReference type="WBParaSite" id="ASIM_0000849001-mRNA-1"/>
    </source>
</evidence>
<evidence type="ECO:0000313" key="2">
    <source>
        <dbReference type="Proteomes" id="UP000267096"/>
    </source>
</evidence>
<reference evidence="1 2" key="2">
    <citation type="submission" date="2018-11" db="EMBL/GenBank/DDBJ databases">
        <authorList>
            <consortium name="Pathogen Informatics"/>
        </authorList>
    </citation>
    <scope>NUCLEOTIDE SEQUENCE [LARGE SCALE GENOMIC DNA]</scope>
</reference>
<dbReference type="Proteomes" id="UP000267096">
    <property type="component" value="Unassembled WGS sequence"/>
</dbReference>
<reference evidence="3" key="1">
    <citation type="submission" date="2017-02" db="UniProtKB">
        <authorList>
            <consortium name="WormBaseParasite"/>
        </authorList>
    </citation>
    <scope>IDENTIFICATION</scope>
</reference>
<proteinExistence type="predicted"/>
<protein>
    <submittedName>
        <fullName evidence="3">ABC transporter ATP-binding protein</fullName>
    </submittedName>
</protein>
<organism evidence="3">
    <name type="scientific">Anisakis simplex</name>
    <name type="common">Herring worm</name>
    <dbReference type="NCBI Taxonomy" id="6269"/>
    <lineage>
        <taxon>Eukaryota</taxon>
        <taxon>Metazoa</taxon>
        <taxon>Ecdysozoa</taxon>
        <taxon>Nematoda</taxon>
        <taxon>Chromadorea</taxon>
        <taxon>Rhabditida</taxon>
        <taxon>Spirurina</taxon>
        <taxon>Ascaridomorpha</taxon>
        <taxon>Ascaridoidea</taxon>
        <taxon>Anisakidae</taxon>
        <taxon>Anisakis</taxon>
        <taxon>Anisakis simplex complex</taxon>
    </lineage>
</organism>
<keyword evidence="2" id="KW-1185">Reference proteome</keyword>
<name>A0A0M3JLF9_ANISI</name>
<dbReference type="AlphaFoldDB" id="A0A0M3JLF9"/>
<gene>
    <name evidence="1" type="ORF">ASIM_LOCUS8243</name>
</gene>
<evidence type="ECO:0000313" key="1">
    <source>
        <dbReference type="EMBL" id="VDK31159.1"/>
    </source>
</evidence>